<reference evidence="3" key="1">
    <citation type="submission" date="2025-08" db="UniProtKB">
        <authorList>
            <consortium name="Ensembl"/>
        </authorList>
    </citation>
    <scope>IDENTIFICATION</scope>
</reference>
<dbReference type="Proteomes" id="UP000261520">
    <property type="component" value="Unplaced"/>
</dbReference>
<accession>A0A3B4AN38</accession>
<dbReference type="SMART" id="SM00034">
    <property type="entry name" value="CLECT"/>
    <property type="match status" value="1"/>
</dbReference>
<dbReference type="PROSITE" id="PS50041">
    <property type="entry name" value="C_TYPE_LECTIN_2"/>
    <property type="match status" value="1"/>
</dbReference>
<sequence>VLRLRLIQALTLLWIKYNFVLNPVIVFTDLNGKSFFVITTGQTWADAQLYCRQTYTDLALIESEAENNEVSALISQSCSYAWIGHHEDPWRWSDNSPVKFRHWNTYPLYFSSTKGCVNCLQEMNETKCPQKRWKPNMCVRVCNASVRLYTCQR</sequence>
<name>A0A3B4AN38_9GOBI</name>
<proteinExistence type="predicted"/>
<dbReference type="AlphaFoldDB" id="A0A3B4AN38"/>
<feature type="signal peptide" evidence="1">
    <location>
        <begin position="1"/>
        <end position="20"/>
    </location>
</feature>
<evidence type="ECO:0000259" key="2">
    <source>
        <dbReference type="PROSITE" id="PS50041"/>
    </source>
</evidence>
<organism evidence="3 4">
    <name type="scientific">Periophthalmus magnuspinnatus</name>
    <dbReference type="NCBI Taxonomy" id="409849"/>
    <lineage>
        <taxon>Eukaryota</taxon>
        <taxon>Metazoa</taxon>
        <taxon>Chordata</taxon>
        <taxon>Craniata</taxon>
        <taxon>Vertebrata</taxon>
        <taxon>Euteleostomi</taxon>
        <taxon>Actinopterygii</taxon>
        <taxon>Neopterygii</taxon>
        <taxon>Teleostei</taxon>
        <taxon>Neoteleostei</taxon>
        <taxon>Acanthomorphata</taxon>
        <taxon>Gobiaria</taxon>
        <taxon>Gobiiformes</taxon>
        <taxon>Gobioidei</taxon>
        <taxon>Gobiidae</taxon>
        <taxon>Oxudercinae</taxon>
        <taxon>Periophthalmus</taxon>
    </lineage>
</organism>
<dbReference type="InterPro" id="IPR001304">
    <property type="entry name" value="C-type_lectin-like"/>
</dbReference>
<keyword evidence="4" id="KW-1185">Reference proteome</keyword>
<reference evidence="3" key="2">
    <citation type="submission" date="2025-09" db="UniProtKB">
        <authorList>
            <consortium name="Ensembl"/>
        </authorList>
    </citation>
    <scope>IDENTIFICATION</scope>
</reference>
<dbReference type="Pfam" id="PF00059">
    <property type="entry name" value="Lectin_C"/>
    <property type="match status" value="1"/>
</dbReference>
<dbReference type="SUPFAM" id="SSF56436">
    <property type="entry name" value="C-type lectin-like"/>
    <property type="match status" value="1"/>
</dbReference>
<dbReference type="InterPro" id="IPR016187">
    <property type="entry name" value="CTDL_fold"/>
</dbReference>
<dbReference type="Ensembl" id="ENSPMGT00000019816.1">
    <property type="protein sequence ID" value="ENSPMGP00000018577.1"/>
    <property type="gene ID" value="ENSPMGG00000015157.1"/>
</dbReference>
<protein>
    <recommendedName>
        <fullName evidence="2">C-type lectin domain-containing protein</fullName>
    </recommendedName>
</protein>
<dbReference type="Gene3D" id="3.10.100.10">
    <property type="entry name" value="Mannose-Binding Protein A, subunit A"/>
    <property type="match status" value="1"/>
</dbReference>
<feature type="chain" id="PRO_5017223769" description="C-type lectin domain-containing protein" evidence="1">
    <location>
        <begin position="21"/>
        <end position="153"/>
    </location>
</feature>
<feature type="domain" description="C-type lectin" evidence="2">
    <location>
        <begin position="30"/>
        <end position="138"/>
    </location>
</feature>
<dbReference type="PANTHER" id="PTHR45784">
    <property type="entry name" value="C-TYPE LECTIN DOMAIN FAMILY 20 MEMBER A-RELATED"/>
    <property type="match status" value="1"/>
</dbReference>
<evidence type="ECO:0000313" key="3">
    <source>
        <dbReference type="Ensembl" id="ENSPMGP00000018577.1"/>
    </source>
</evidence>
<dbReference type="PANTHER" id="PTHR45784:SF3">
    <property type="entry name" value="C-TYPE LECTIN DOMAIN FAMILY 4 MEMBER K-LIKE-RELATED"/>
    <property type="match status" value="1"/>
</dbReference>
<evidence type="ECO:0000313" key="4">
    <source>
        <dbReference type="Proteomes" id="UP000261520"/>
    </source>
</evidence>
<dbReference type="InterPro" id="IPR016186">
    <property type="entry name" value="C-type_lectin-like/link_sf"/>
</dbReference>
<keyword evidence="1" id="KW-0732">Signal</keyword>
<evidence type="ECO:0000256" key="1">
    <source>
        <dbReference type="SAM" id="SignalP"/>
    </source>
</evidence>